<dbReference type="AlphaFoldDB" id="A0A0A9A3P3"/>
<sequence length="48" mass="5786">MTLSIRCRTVYFLLQILFWHTEMQSSVQFTRIYSFDMLRSSNEAICAF</sequence>
<proteinExistence type="predicted"/>
<dbReference type="EMBL" id="GBRH01252179">
    <property type="protein sequence ID" value="JAD45716.1"/>
    <property type="molecule type" value="Transcribed_RNA"/>
</dbReference>
<reference evidence="2" key="2">
    <citation type="journal article" date="2015" name="Data Brief">
        <title>Shoot transcriptome of the giant reed, Arundo donax.</title>
        <authorList>
            <person name="Barrero R.A."/>
            <person name="Guerrero F.D."/>
            <person name="Moolhuijzen P."/>
            <person name="Goolsby J.A."/>
            <person name="Tidwell J."/>
            <person name="Bellgard S.E."/>
            <person name="Bellgard M.I."/>
        </authorList>
    </citation>
    <scope>NUCLEOTIDE SEQUENCE</scope>
    <source>
        <tissue evidence="2">Shoot tissue taken approximately 20 cm above the soil surface</tissue>
    </source>
</reference>
<reference evidence="2" key="1">
    <citation type="submission" date="2014-09" db="EMBL/GenBank/DDBJ databases">
        <authorList>
            <person name="Magalhaes I.L.F."/>
            <person name="Oliveira U."/>
            <person name="Santos F.R."/>
            <person name="Vidigal T.H.D.A."/>
            <person name="Brescovit A.D."/>
            <person name="Santos A.J."/>
        </authorList>
    </citation>
    <scope>NUCLEOTIDE SEQUENCE</scope>
    <source>
        <tissue evidence="2">Shoot tissue taken approximately 20 cm above the soil surface</tissue>
    </source>
</reference>
<keyword evidence="1" id="KW-0732">Signal</keyword>
<protein>
    <submittedName>
        <fullName evidence="2">Uncharacterized protein</fullName>
    </submittedName>
</protein>
<accession>A0A0A9A3P3</accession>
<name>A0A0A9A3P3_ARUDO</name>
<feature type="signal peptide" evidence="1">
    <location>
        <begin position="1"/>
        <end position="23"/>
    </location>
</feature>
<evidence type="ECO:0000313" key="2">
    <source>
        <dbReference type="EMBL" id="JAD45716.1"/>
    </source>
</evidence>
<evidence type="ECO:0000256" key="1">
    <source>
        <dbReference type="SAM" id="SignalP"/>
    </source>
</evidence>
<organism evidence="2">
    <name type="scientific">Arundo donax</name>
    <name type="common">Giant reed</name>
    <name type="synonym">Donax arundinaceus</name>
    <dbReference type="NCBI Taxonomy" id="35708"/>
    <lineage>
        <taxon>Eukaryota</taxon>
        <taxon>Viridiplantae</taxon>
        <taxon>Streptophyta</taxon>
        <taxon>Embryophyta</taxon>
        <taxon>Tracheophyta</taxon>
        <taxon>Spermatophyta</taxon>
        <taxon>Magnoliopsida</taxon>
        <taxon>Liliopsida</taxon>
        <taxon>Poales</taxon>
        <taxon>Poaceae</taxon>
        <taxon>PACMAD clade</taxon>
        <taxon>Arundinoideae</taxon>
        <taxon>Arundineae</taxon>
        <taxon>Arundo</taxon>
    </lineage>
</organism>
<feature type="chain" id="PRO_5002043773" evidence="1">
    <location>
        <begin position="24"/>
        <end position="48"/>
    </location>
</feature>